<evidence type="ECO:0000256" key="8">
    <source>
        <dbReference type="ARBA" id="ARBA00022801"/>
    </source>
</evidence>
<dbReference type="InterPro" id="IPR027417">
    <property type="entry name" value="P-loop_NTPase"/>
</dbReference>
<dbReference type="PANTHER" id="PTHR11472:SF47">
    <property type="entry name" value="FANCONI ANEMIA GROUP J PROTEIN"/>
    <property type="match status" value="1"/>
</dbReference>
<gene>
    <name evidence="21" type="ORF">PMEA_00003818</name>
</gene>
<evidence type="ECO:0000256" key="7">
    <source>
        <dbReference type="ARBA" id="ARBA00022763"/>
    </source>
</evidence>
<evidence type="ECO:0000256" key="14">
    <source>
        <dbReference type="ARBA" id="ARBA00023235"/>
    </source>
</evidence>
<feature type="compositionally biased region" description="Basic and acidic residues" evidence="19">
    <location>
        <begin position="945"/>
        <end position="963"/>
    </location>
</feature>
<keyword evidence="9" id="KW-0347">Helicase</keyword>
<accession>A0AAU9WB52</accession>
<keyword evidence="8" id="KW-0378">Hydrolase</keyword>
<dbReference type="GO" id="GO:0005524">
    <property type="term" value="F:ATP binding"/>
    <property type="evidence" value="ECO:0007669"/>
    <property type="project" value="UniProtKB-KW"/>
</dbReference>
<dbReference type="Pfam" id="PF06733">
    <property type="entry name" value="DEAD_2"/>
    <property type="match status" value="1"/>
</dbReference>
<organism evidence="21 22">
    <name type="scientific">Pocillopora meandrina</name>
    <dbReference type="NCBI Taxonomy" id="46732"/>
    <lineage>
        <taxon>Eukaryota</taxon>
        <taxon>Metazoa</taxon>
        <taxon>Cnidaria</taxon>
        <taxon>Anthozoa</taxon>
        <taxon>Hexacorallia</taxon>
        <taxon>Scleractinia</taxon>
        <taxon>Astrocoeniina</taxon>
        <taxon>Pocilloporidae</taxon>
        <taxon>Pocillopora</taxon>
    </lineage>
</organism>
<evidence type="ECO:0000256" key="1">
    <source>
        <dbReference type="ARBA" id="ARBA00001966"/>
    </source>
</evidence>
<sequence>MENDDGQFVYTIHGVKVSFPCKAYPTQLSMMNMVRFESTSYMAPTFEKVANDARLCIIKGIERHQNSLLESPTGSGKSLALLCSCLAWQSAEYEKKAKIEEQMKAEIGNDECCIKTCSDEQKQLPIDPANIIKNDYFQQNNSSLHVKISPETPLKTEAAVTLKKMPEQSESLPGKDIKSGSPTDDDFQPAKKRFRTPGNNQTVSSSKKRRVHPNAGPSGEDEADYEPPEWTMELTTDREGKNTSPSTAANALDNKDKLSPDDCGKSDSKSERLKIPKIFFGTRTHKQIAQISRELKKTVYKHVKMTILSSREHSCVHPVVSKGKKKNEECKKLLDGSEGMTCRYYQKVHTIRTQTSLRYHGLSGAWDIEDLVTLGSQIKACPYFAARELMKEADVIFCPYNYLIDPKIRMQMDINLKDQIVVLDEAHNVEDSAREAGSLTLTAVELQNTLDELDRLVQMQVLTEHHRPLHLMIGSFLRWIHESSAQLKERSFEQSSKVWSGMEIIAAMEKQAITPGTFYIYFEHYQYIMATIKDPTRSNDMPTLSSHSQSLLEGIFLVGKYMMANNMQYISDYRCAVLKTSVMVRDVVLPGGWRRSHGGARKEWTQSLNFWCLNPAVVFSELGSQARCIVLTSGTLSPMASFSSELGIKFPIQLEANHVIANSQVWVGTLSSGPSGSAINASYHSAETFTFQDEVGKILLNVCETVPHGVLCFFPSYNMLDKLSKRWQSTGLWSKLVDRKVLVSEPRSGDKSDFDDIMHQFYHAVRASEGEESNMQQDSDDESCVDGGLFLAVCRGKVSEGLDFADNNARAVVTIGIPFPNVKDVQVELKRKYNTQYSASRGLLTGSEWYEIQAYRALNQALGRCIRHKQDWGAILLIDERFNKSPKYTNGISKWVRKRIAKFNNFNEAMSSLKEFATARKLDPCPSGSSPGSLSQLSKSTVETPAKEQGVHFRTKPLEDDRLSPQLDPSRTPVQHTGTKPFAEQTSPVNYQGNKISGFMPASHLTPSALSEATPHGVSLSVERAASKLAQFKRKSVGQDKSERHVFKGMESISDFTPRNGGNVLSSKRNEVNEDKKFVNQVSVGKVDFNHASENHSNEQLSYSPVLFATPQSSPCPSPSPVKQEFDTYKPVEREVRTDVNSSNMNSFCNTSSHAKTVENGYSDLSKSSIQVSKDISDFEESGGQGFAVKEIPSEVKEESKPRDFLDEVETDFPLDKSELANRYVDSNVGAKKCFDRKNCKSEMPSNVRQGQRKSSRLRRSSNGTGCTEKEQKEVCEEKPEVKGGNPILSCGRCGSNLVAGRVVVRPFPLKIPELLRSSFRMLETIDDKSINVIDKGACEILNLGYPVADAKNDDFSGVNSVFVPESEICYIPQVCKVCQSTRGESHIVGLHVVSFRTFSEEVWLFPSIVFNRQPSSHQN</sequence>
<proteinExistence type="inferred from homology"/>
<comment type="catalytic activity">
    <reaction evidence="17">
        <text>ATP + H2O = ADP + phosphate + H(+)</text>
        <dbReference type="Rhea" id="RHEA:13065"/>
        <dbReference type="ChEBI" id="CHEBI:15377"/>
        <dbReference type="ChEBI" id="CHEBI:15378"/>
        <dbReference type="ChEBI" id="CHEBI:30616"/>
        <dbReference type="ChEBI" id="CHEBI:43474"/>
        <dbReference type="ChEBI" id="CHEBI:456216"/>
        <dbReference type="EC" id="5.6.2.3"/>
    </reaction>
</comment>
<dbReference type="GO" id="GO:0016818">
    <property type="term" value="F:hydrolase activity, acting on acid anhydrides, in phosphorus-containing anhydrides"/>
    <property type="evidence" value="ECO:0007669"/>
    <property type="project" value="InterPro"/>
</dbReference>
<keyword evidence="22" id="KW-1185">Reference proteome</keyword>
<evidence type="ECO:0000256" key="16">
    <source>
        <dbReference type="ARBA" id="ARBA00044969"/>
    </source>
</evidence>
<feature type="compositionally biased region" description="Basic residues" evidence="19">
    <location>
        <begin position="1251"/>
        <end position="1260"/>
    </location>
</feature>
<keyword evidence="15" id="KW-0539">Nucleus</keyword>
<dbReference type="PANTHER" id="PTHR11472">
    <property type="entry name" value="DNA REPAIR DEAD HELICASE RAD3/XP-D SUBFAMILY MEMBER"/>
    <property type="match status" value="1"/>
</dbReference>
<evidence type="ECO:0000256" key="3">
    <source>
        <dbReference type="ARBA" id="ARBA00008792"/>
    </source>
</evidence>
<dbReference type="InterPro" id="IPR045028">
    <property type="entry name" value="DinG/Rad3-like"/>
</dbReference>
<keyword evidence="6" id="KW-0547">Nucleotide-binding</keyword>
<protein>
    <recommendedName>
        <fullName evidence="16">DNA 5'-3' helicase</fullName>
        <ecNumber evidence="16">5.6.2.3</ecNumber>
    </recommendedName>
    <alternativeName>
        <fullName evidence="18">DNA 5'-3' helicase FANCJ</fullName>
    </alternativeName>
</protein>
<keyword evidence="7" id="KW-0227">DNA damage</keyword>
<evidence type="ECO:0000256" key="13">
    <source>
        <dbReference type="ARBA" id="ARBA00023204"/>
    </source>
</evidence>
<dbReference type="EC" id="5.6.2.3" evidence="16"/>
<dbReference type="InterPro" id="IPR014013">
    <property type="entry name" value="Helic_SF1/SF2_ATP-bd_DinG/Rad3"/>
</dbReference>
<evidence type="ECO:0000313" key="22">
    <source>
        <dbReference type="Proteomes" id="UP001159428"/>
    </source>
</evidence>
<evidence type="ECO:0000256" key="11">
    <source>
        <dbReference type="ARBA" id="ARBA00023004"/>
    </source>
</evidence>
<evidence type="ECO:0000256" key="2">
    <source>
        <dbReference type="ARBA" id="ARBA00004123"/>
    </source>
</evidence>
<dbReference type="GO" id="GO:0046872">
    <property type="term" value="F:metal ion binding"/>
    <property type="evidence" value="ECO:0007669"/>
    <property type="project" value="UniProtKB-KW"/>
</dbReference>
<name>A0AAU9WB52_9CNID</name>
<dbReference type="PROSITE" id="PS51193">
    <property type="entry name" value="HELICASE_ATP_BIND_2"/>
    <property type="match status" value="1"/>
</dbReference>
<dbReference type="Pfam" id="PF13307">
    <property type="entry name" value="Helicase_C_2"/>
    <property type="match status" value="1"/>
</dbReference>
<evidence type="ECO:0000259" key="20">
    <source>
        <dbReference type="PROSITE" id="PS51193"/>
    </source>
</evidence>
<dbReference type="InterPro" id="IPR013020">
    <property type="entry name" value="Rad3/Chl1-like"/>
</dbReference>
<feature type="compositionally biased region" description="Basic and acidic residues" evidence="19">
    <location>
        <begin position="253"/>
        <end position="269"/>
    </location>
</feature>
<dbReference type="EMBL" id="CALNXJ010000012">
    <property type="protein sequence ID" value="CAH3110779.1"/>
    <property type="molecule type" value="Genomic_DNA"/>
</dbReference>
<evidence type="ECO:0000256" key="4">
    <source>
        <dbReference type="ARBA" id="ARBA00022485"/>
    </source>
</evidence>
<keyword evidence="12" id="KW-0411">Iron-sulfur</keyword>
<evidence type="ECO:0000256" key="5">
    <source>
        <dbReference type="ARBA" id="ARBA00022723"/>
    </source>
</evidence>
<keyword evidence="10" id="KW-0067">ATP-binding</keyword>
<feature type="compositionally biased region" description="Low complexity" evidence="19">
    <location>
        <begin position="926"/>
        <end position="940"/>
    </location>
</feature>
<dbReference type="NCBIfam" id="TIGR00604">
    <property type="entry name" value="rad3"/>
    <property type="match status" value="1"/>
</dbReference>
<feature type="region of interest" description="Disordered" evidence="19">
    <location>
        <begin position="924"/>
        <end position="988"/>
    </location>
</feature>
<keyword evidence="14" id="KW-0413">Isomerase</keyword>
<comment type="similarity">
    <text evidence="3">Belongs to the DEAD box helicase family. DEAH subfamily.</text>
</comment>
<dbReference type="GO" id="GO:0051539">
    <property type="term" value="F:4 iron, 4 sulfur cluster binding"/>
    <property type="evidence" value="ECO:0007669"/>
    <property type="project" value="UniProtKB-KW"/>
</dbReference>
<evidence type="ECO:0000256" key="18">
    <source>
        <dbReference type="ARBA" id="ARBA00082714"/>
    </source>
</evidence>
<dbReference type="GO" id="GO:1990918">
    <property type="term" value="P:double-strand break repair involved in meiotic recombination"/>
    <property type="evidence" value="ECO:0007669"/>
    <property type="project" value="TreeGrafter"/>
</dbReference>
<feature type="region of interest" description="Disordered" evidence="19">
    <location>
        <begin position="163"/>
        <end position="269"/>
    </location>
</feature>
<feature type="compositionally biased region" description="Polar residues" evidence="19">
    <location>
        <begin position="967"/>
        <end position="988"/>
    </location>
</feature>
<evidence type="ECO:0000256" key="17">
    <source>
        <dbReference type="ARBA" id="ARBA00048954"/>
    </source>
</evidence>
<evidence type="ECO:0000256" key="10">
    <source>
        <dbReference type="ARBA" id="ARBA00022840"/>
    </source>
</evidence>
<dbReference type="CDD" id="cd18788">
    <property type="entry name" value="SF2_C_XPD"/>
    <property type="match status" value="1"/>
</dbReference>
<dbReference type="FunFam" id="3.40.50.300:FF:000731">
    <property type="entry name" value="Fanconi anemia group J protein homolog"/>
    <property type="match status" value="1"/>
</dbReference>
<evidence type="ECO:0000256" key="19">
    <source>
        <dbReference type="SAM" id="MobiDB-lite"/>
    </source>
</evidence>
<feature type="region of interest" description="Disordered" evidence="19">
    <location>
        <begin position="1242"/>
        <end position="1272"/>
    </location>
</feature>
<dbReference type="GO" id="GO:0043139">
    <property type="term" value="F:5'-3' DNA helicase activity"/>
    <property type="evidence" value="ECO:0007669"/>
    <property type="project" value="UniProtKB-EC"/>
</dbReference>
<feature type="domain" description="Helicase ATP-binding" evidence="20">
    <location>
        <begin position="13"/>
        <end position="473"/>
    </location>
</feature>
<evidence type="ECO:0000256" key="6">
    <source>
        <dbReference type="ARBA" id="ARBA00022741"/>
    </source>
</evidence>
<comment type="caution">
    <text evidence="21">The sequence shown here is derived from an EMBL/GenBank/DDBJ whole genome shotgun (WGS) entry which is preliminary data.</text>
</comment>
<dbReference type="InterPro" id="IPR010614">
    <property type="entry name" value="RAD3-like_helicase_DEAD"/>
</dbReference>
<keyword evidence="11" id="KW-0408">Iron</keyword>
<reference evidence="21 22" key="1">
    <citation type="submission" date="2022-05" db="EMBL/GenBank/DDBJ databases">
        <authorList>
            <consortium name="Genoscope - CEA"/>
            <person name="William W."/>
        </authorList>
    </citation>
    <scope>NUCLEOTIDE SEQUENCE [LARGE SCALE GENOMIC DNA]</scope>
</reference>
<dbReference type="SMART" id="SM00488">
    <property type="entry name" value="DEXDc2"/>
    <property type="match status" value="1"/>
</dbReference>
<dbReference type="GO" id="GO:0006289">
    <property type="term" value="P:nucleotide-excision repair"/>
    <property type="evidence" value="ECO:0007669"/>
    <property type="project" value="TreeGrafter"/>
</dbReference>
<dbReference type="InterPro" id="IPR006555">
    <property type="entry name" value="ATP-dep_Helicase_C"/>
</dbReference>
<dbReference type="SUPFAM" id="SSF52540">
    <property type="entry name" value="P-loop containing nucleoside triphosphate hydrolases"/>
    <property type="match status" value="2"/>
</dbReference>
<keyword evidence="4" id="KW-0004">4Fe-4S</keyword>
<dbReference type="Proteomes" id="UP001159428">
    <property type="component" value="Unassembled WGS sequence"/>
</dbReference>
<keyword evidence="5" id="KW-0479">Metal-binding</keyword>
<dbReference type="GO" id="GO:0003677">
    <property type="term" value="F:DNA binding"/>
    <property type="evidence" value="ECO:0007669"/>
    <property type="project" value="InterPro"/>
</dbReference>
<comment type="cofactor">
    <cofactor evidence="1">
        <name>[4Fe-4S] cluster</name>
        <dbReference type="ChEBI" id="CHEBI:49883"/>
    </cofactor>
</comment>
<dbReference type="SMART" id="SM00491">
    <property type="entry name" value="HELICc2"/>
    <property type="match status" value="1"/>
</dbReference>
<dbReference type="InterPro" id="IPR006554">
    <property type="entry name" value="Helicase-like_DEXD_c2"/>
</dbReference>
<evidence type="ECO:0000256" key="9">
    <source>
        <dbReference type="ARBA" id="ARBA00022806"/>
    </source>
</evidence>
<keyword evidence="13" id="KW-0234">DNA repair</keyword>
<evidence type="ECO:0000313" key="21">
    <source>
        <dbReference type="EMBL" id="CAH3110779.1"/>
    </source>
</evidence>
<evidence type="ECO:0000256" key="12">
    <source>
        <dbReference type="ARBA" id="ARBA00023014"/>
    </source>
</evidence>
<comment type="subcellular location">
    <subcellularLocation>
        <location evidence="2">Nucleus</location>
    </subcellularLocation>
</comment>
<dbReference type="GO" id="GO:0005634">
    <property type="term" value="C:nucleus"/>
    <property type="evidence" value="ECO:0007669"/>
    <property type="project" value="UniProtKB-SubCell"/>
</dbReference>
<evidence type="ECO:0000256" key="15">
    <source>
        <dbReference type="ARBA" id="ARBA00023242"/>
    </source>
</evidence>
<dbReference type="Gene3D" id="3.40.50.300">
    <property type="entry name" value="P-loop containing nucleotide triphosphate hydrolases"/>
    <property type="match status" value="3"/>
</dbReference>